<evidence type="ECO:0000259" key="2">
    <source>
        <dbReference type="PROSITE" id="PS50166"/>
    </source>
</evidence>
<dbReference type="SUPFAM" id="SSF48371">
    <property type="entry name" value="ARM repeat"/>
    <property type="match status" value="1"/>
</dbReference>
<keyword evidence="3" id="KW-1185">Reference proteome</keyword>
<dbReference type="PANTHER" id="PTHR11223:SF3">
    <property type="entry name" value="EXPORTIN-5"/>
    <property type="match status" value="1"/>
</dbReference>
<dbReference type="InterPro" id="IPR001494">
    <property type="entry name" value="Importin-beta_N"/>
</dbReference>
<dbReference type="GO" id="GO:0003723">
    <property type="term" value="F:RNA binding"/>
    <property type="evidence" value="ECO:0007669"/>
    <property type="project" value="TreeGrafter"/>
</dbReference>
<dbReference type="PANTHER" id="PTHR11223">
    <property type="entry name" value="EXPORTIN 1/5"/>
    <property type="match status" value="1"/>
</dbReference>
<dbReference type="GO" id="GO:0005634">
    <property type="term" value="C:nucleus"/>
    <property type="evidence" value="ECO:0007669"/>
    <property type="project" value="TreeGrafter"/>
</dbReference>
<dbReference type="Proteomes" id="UP000694843">
    <property type="component" value="Unplaced"/>
</dbReference>
<dbReference type="GO" id="GO:0006611">
    <property type="term" value="P:protein export from nucleus"/>
    <property type="evidence" value="ECO:0007669"/>
    <property type="project" value="InterPro"/>
</dbReference>
<dbReference type="InterPro" id="IPR013598">
    <property type="entry name" value="Exportin-1/Importin-b-like"/>
</dbReference>
<dbReference type="CTD" id="32970"/>
<feature type="domain" description="Importin N-terminal" evidence="2">
    <location>
        <begin position="41"/>
        <end position="108"/>
    </location>
</feature>
<dbReference type="PROSITE" id="PS50166">
    <property type="entry name" value="IMPORTIN_B_NT"/>
    <property type="match status" value="1"/>
</dbReference>
<accession>A0A8B7P6U0</accession>
<dbReference type="RefSeq" id="XP_018021675.1">
    <property type="nucleotide sequence ID" value="XM_018166186.2"/>
</dbReference>
<dbReference type="GO" id="GO:0006405">
    <property type="term" value="P:RNA export from nucleus"/>
    <property type="evidence" value="ECO:0007669"/>
    <property type="project" value="TreeGrafter"/>
</dbReference>
<dbReference type="GeneID" id="108677883"/>
<dbReference type="GO" id="GO:0005049">
    <property type="term" value="F:nuclear export signal receptor activity"/>
    <property type="evidence" value="ECO:0007669"/>
    <property type="project" value="InterPro"/>
</dbReference>
<evidence type="ECO:0000313" key="3">
    <source>
        <dbReference type="Proteomes" id="UP000694843"/>
    </source>
</evidence>
<dbReference type="OMA" id="HAQIPFI"/>
<gene>
    <name evidence="4" type="primary">LOC108677883</name>
</gene>
<organism evidence="3 4">
    <name type="scientific">Hyalella azteca</name>
    <name type="common">Amphipod</name>
    <dbReference type="NCBI Taxonomy" id="294128"/>
    <lineage>
        <taxon>Eukaryota</taxon>
        <taxon>Metazoa</taxon>
        <taxon>Ecdysozoa</taxon>
        <taxon>Arthropoda</taxon>
        <taxon>Crustacea</taxon>
        <taxon>Multicrustacea</taxon>
        <taxon>Malacostraca</taxon>
        <taxon>Eumalacostraca</taxon>
        <taxon>Peracarida</taxon>
        <taxon>Amphipoda</taxon>
        <taxon>Senticaudata</taxon>
        <taxon>Talitrida</taxon>
        <taxon>Talitroidea</taxon>
        <taxon>Hyalellidae</taxon>
        <taxon>Hyalella</taxon>
    </lineage>
</organism>
<dbReference type="InterPro" id="IPR016024">
    <property type="entry name" value="ARM-type_fold"/>
</dbReference>
<reference evidence="4" key="1">
    <citation type="submission" date="2025-08" db="UniProtKB">
        <authorList>
            <consortium name="RefSeq"/>
        </authorList>
    </citation>
    <scope>IDENTIFICATION</scope>
    <source>
        <tissue evidence="4">Whole organism</tissue>
    </source>
</reference>
<evidence type="ECO:0000313" key="4">
    <source>
        <dbReference type="RefSeq" id="XP_018021675.1"/>
    </source>
</evidence>
<dbReference type="InterPro" id="IPR011989">
    <property type="entry name" value="ARM-like"/>
</dbReference>
<comment type="similarity">
    <text evidence="1">Belongs to the exportin family.</text>
</comment>
<dbReference type="GO" id="GO:0031267">
    <property type="term" value="F:small GTPase binding"/>
    <property type="evidence" value="ECO:0007669"/>
    <property type="project" value="InterPro"/>
</dbReference>
<name>A0A8B7P6U0_HYAAZ</name>
<dbReference type="Pfam" id="PF19273">
    <property type="entry name" value="Exportin-5"/>
    <property type="match status" value="1"/>
</dbReference>
<evidence type="ECO:0000256" key="1">
    <source>
        <dbReference type="ARBA" id="ARBA00009466"/>
    </source>
</evidence>
<dbReference type="InterPro" id="IPR045478">
    <property type="entry name" value="Exportin-5_C"/>
</dbReference>
<proteinExistence type="inferred from homology"/>
<protein>
    <submittedName>
        <fullName evidence="4">Exportin-5</fullName>
    </submittedName>
</protein>
<dbReference type="InterPro" id="IPR045065">
    <property type="entry name" value="XPO1/5"/>
</dbReference>
<dbReference type="Pfam" id="PF08389">
    <property type="entry name" value="Xpo1"/>
    <property type="match status" value="1"/>
</dbReference>
<dbReference type="KEGG" id="hazt:108677883"/>
<dbReference type="Gene3D" id="1.25.10.10">
    <property type="entry name" value="Leucine-rich Repeat Variant"/>
    <property type="match status" value="1"/>
</dbReference>
<sequence>MSGSCANNAPSCGFEELAQKLEGAVLHTMNPSVDNSARHQAYQMLEQAKEDPSVSIPCGFLLSVNTRPSIVRHVGLHLLEINIKYKWNQLSMEDKESIKVNTMALLSSHQNAGPEESFIQDKISRLVVELAKHTWPQLWPSFMEELHECALLGPKKTETVLLVITRLSEDVAVLQTVECSKRRRELYQCLAGGMSETFEWLLRLLGQHYNPGSHVNLSLLKGVLQCLTSLVEWVAVQHLFSDSAKLLHMLCCLLNDDNLKLHAAQCLLAVVSRKGGAEERLPLLSLFHSDCVGAIYESARRALQANNATTHYEFIKTLALIVMQLALQLCQLSSKLDGVQLPDNFQHYLTVLHEFGQHPSVMVYGSFILAWSALLSHASISSSPLMAACIASWLPTVPGKVFHKVRRDLSAAFRTAACQQPSLTWRLVEEKCDEMLRLPQPDAPASSGAGTDTRQNPWLSYQRQWEVLCFLVEWIMRSQPRDVEHGAEAVACGLRMLASFLEFSSDDDKVMFSLLSCISNLFPFIVHQPATLTPVFNKIVNPLLVYSRCSDPKTVQKSTKELRRHCGLLVARLAKLYPTIMLPGLSCVVDIFKELNSSANRLTVLELTALQEALILINNARNNYAEQQAFIETQIQPIRDFFEQAKQHFTASFEFMKFVGIANETETPEEEAVIISNRYRLTYALKILEAIAKKSRPPQDKSVRAAGGFIVEINDGASIKEVTRNPCWQSAVSLLHNVMSLTRVSNSLCLPESTAALPPVLTSAHQLPISDKLTILMLKQKPLSEEAQQAAEGRTRRAQAYLHLLHETLLSCLAELCRCCHPEVFYRTDNLLQYTLQAPLHCMEVMPHYRLRGVLRMLLSPWLVNCPPSAQRSFVLPVLQLVTNNMNKFFERRWKSVDGSRQLPAMDDETLDEDEPQDGALRSGLLSQELEELLDVQLLRLLNRDYLDFLRAVLVQAPRNKLSEADDAEADVSDVADYTDGCMNEVSVKCGDNSTEDITDKAASAPASGKLTSALGLMILSSAVMPPVISALLQSLSCPDSQCCLKACGLLTVCLPTMDVSQLTDDDSCGLLRAMLTGLQVHGQHAENLQAMLACVLLCYTTLRPHCAVLPQVLTSISTDSGAEVASFDELVVRGLSEVKNAKQDKIRKDSLKKILTPITGVSVSEALKQPAAVPCLPPLLWHRPPPQQHDALDAPDAHLVLGNLFS</sequence>
<dbReference type="Pfam" id="PF03810">
    <property type="entry name" value="IBN_N"/>
    <property type="match status" value="1"/>
</dbReference>
<dbReference type="GO" id="GO:0042565">
    <property type="term" value="C:RNA nuclear export complex"/>
    <property type="evidence" value="ECO:0007669"/>
    <property type="project" value="TreeGrafter"/>
</dbReference>
<dbReference type="GO" id="GO:0005737">
    <property type="term" value="C:cytoplasm"/>
    <property type="evidence" value="ECO:0007669"/>
    <property type="project" value="TreeGrafter"/>
</dbReference>
<dbReference type="OrthoDB" id="2215036at2759"/>
<dbReference type="AlphaFoldDB" id="A0A8B7P6U0"/>